<name>A0ABV5SHE1_9ACTN</name>
<evidence type="ECO:0000313" key="3">
    <source>
        <dbReference type="Proteomes" id="UP001589532"/>
    </source>
</evidence>
<reference evidence="2 3" key="1">
    <citation type="submission" date="2024-09" db="EMBL/GenBank/DDBJ databases">
        <authorList>
            <person name="Sun Q."/>
            <person name="Mori K."/>
        </authorList>
    </citation>
    <scope>NUCLEOTIDE SEQUENCE [LARGE SCALE GENOMIC DNA]</scope>
    <source>
        <strain evidence="2 3">JCM 3143</strain>
    </source>
</reference>
<keyword evidence="1" id="KW-1133">Transmembrane helix</keyword>
<sequence>MAPEMLRRLTGRQRRRMAYPAGAERAQRRTVWREWGPVTAVTLVVFELLYFFVFADMLGGTSTAGVVVTAAVGCITVCSRFVQEYAMFRSTDAKHAPFLVVGVVSVGVLLVAMAAEALWKTF</sequence>
<accession>A0ABV5SHE1</accession>
<gene>
    <name evidence="2" type="ORF">ACFFSA_49305</name>
</gene>
<proteinExistence type="predicted"/>
<feature type="transmembrane region" description="Helical" evidence="1">
    <location>
        <begin position="59"/>
        <end position="78"/>
    </location>
</feature>
<evidence type="ECO:0000313" key="2">
    <source>
        <dbReference type="EMBL" id="MFB9631111.1"/>
    </source>
</evidence>
<organism evidence="2 3">
    <name type="scientific">Nonomuraea helvata</name>
    <dbReference type="NCBI Taxonomy" id="37484"/>
    <lineage>
        <taxon>Bacteria</taxon>
        <taxon>Bacillati</taxon>
        <taxon>Actinomycetota</taxon>
        <taxon>Actinomycetes</taxon>
        <taxon>Streptosporangiales</taxon>
        <taxon>Streptosporangiaceae</taxon>
        <taxon>Nonomuraea</taxon>
    </lineage>
</organism>
<dbReference type="RefSeq" id="WP_344999491.1">
    <property type="nucleotide sequence ID" value="NZ_BAAAXV010000009.1"/>
</dbReference>
<feature type="transmembrane region" description="Helical" evidence="1">
    <location>
        <begin position="35"/>
        <end position="53"/>
    </location>
</feature>
<keyword evidence="1" id="KW-0812">Transmembrane</keyword>
<protein>
    <recommendedName>
        <fullName evidence="4">DUF202 domain-containing protein</fullName>
    </recommendedName>
</protein>
<feature type="transmembrane region" description="Helical" evidence="1">
    <location>
        <begin position="98"/>
        <end position="119"/>
    </location>
</feature>
<comment type="caution">
    <text evidence="2">The sequence shown here is derived from an EMBL/GenBank/DDBJ whole genome shotgun (WGS) entry which is preliminary data.</text>
</comment>
<evidence type="ECO:0000256" key="1">
    <source>
        <dbReference type="SAM" id="Phobius"/>
    </source>
</evidence>
<keyword evidence="1" id="KW-0472">Membrane</keyword>
<dbReference type="EMBL" id="JBHMBW010000104">
    <property type="protein sequence ID" value="MFB9631111.1"/>
    <property type="molecule type" value="Genomic_DNA"/>
</dbReference>
<dbReference type="Proteomes" id="UP001589532">
    <property type="component" value="Unassembled WGS sequence"/>
</dbReference>
<keyword evidence="3" id="KW-1185">Reference proteome</keyword>
<evidence type="ECO:0008006" key="4">
    <source>
        <dbReference type="Google" id="ProtNLM"/>
    </source>
</evidence>